<organism evidence="1 2">
    <name type="scientific">Corynebacterium variabile</name>
    <dbReference type="NCBI Taxonomy" id="1727"/>
    <lineage>
        <taxon>Bacteria</taxon>
        <taxon>Bacillati</taxon>
        <taxon>Actinomycetota</taxon>
        <taxon>Actinomycetes</taxon>
        <taxon>Mycobacteriales</taxon>
        <taxon>Corynebacteriaceae</taxon>
        <taxon>Corynebacterium</taxon>
    </lineage>
</organism>
<dbReference type="InterPro" id="IPR050583">
    <property type="entry name" value="Mycobacterial_A85_antigen"/>
</dbReference>
<dbReference type="PANTHER" id="PTHR48098">
    <property type="entry name" value="ENTEROCHELIN ESTERASE-RELATED"/>
    <property type="match status" value="1"/>
</dbReference>
<dbReference type="SUPFAM" id="SSF53474">
    <property type="entry name" value="alpha/beta-Hydrolases"/>
    <property type="match status" value="1"/>
</dbReference>
<reference evidence="1 2" key="1">
    <citation type="journal article" date="2018" name="Nat. Biotechnol.">
        <title>A standardized bacterial taxonomy based on genome phylogeny substantially revises the tree of life.</title>
        <authorList>
            <person name="Parks D.H."/>
            <person name="Chuvochina M."/>
            <person name="Waite D.W."/>
            <person name="Rinke C."/>
            <person name="Skarshewski A."/>
            <person name="Chaumeil P.A."/>
            <person name="Hugenholtz P."/>
        </authorList>
    </citation>
    <scope>NUCLEOTIDE SEQUENCE [LARGE SCALE GENOMIC DNA]</scope>
    <source>
        <strain evidence="1">UBA9851</strain>
    </source>
</reference>
<dbReference type="InterPro" id="IPR000801">
    <property type="entry name" value="Esterase-like"/>
</dbReference>
<dbReference type="Proteomes" id="UP000260925">
    <property type="component" value="Unassembled WGS sequence"/>
</dbReference>
<gene>
    <name evidence="1" type="ORF">DCL06_11935</name>
</gene>
<protein>
    <submittedName>
        <fullName evidence="1">Trehalose corynomycolyl transferase</fullName>
    </submittedName>
</protein>
<feature type="non-terminal residue" evidence="1">
    <location>
        <position position="1"/>
    </location>
</feature>
<evidence type="ECO:0000313" key="2">
    <source>
        <dbReference type="Proteomes" id="UP000260925"/>
    </source>
</evidence>
<dbReference type="InterPro" id="IPR029058">
    <property type="entry name" value="AB_hydrolase_fold"/>
</dbReference>
<dbReference type="Pfam" id="PF00756">
    <property type="entry name" value="Esterase"/>
    <property type="match status" value="1"/>
</dbReference>
<sequence length="420" mass="46681">SPSMDGEVQKVQLHLARDWYSDPDRDFPSLWMLGGLWGSEQENGWSYKTDTVRFFADKNVNLVLPVGGSGSFYTDWQQPDNGQNYQWETFLTQELPPVLAQWRTRDNQRAVVGLSMGATSAVNLAARNPDMFDAVGSFSGYLDTTSPGMPQLFDQNLKSAGFDATKMWGPYYSRDWREHDPKLNVRSLRGKLVYVSAGNGKPGAHDDQGDHPEIISNPMEAGSRVTSQTFVNAAKLAGVDVIARWRPNGTHNWPYWEPELHEMWPMIAEKWGIDAGDLAAECTVDGVFAEAVERSRGTDVGECISNVYAGPDGGEIQDFEGARFFRAPDSDTAYAQWGRTGALYSSMGGASSWLGYPVSEEESLSKGVYVRYEHGRIHYTDDYGAVAVKDDVIAAWERKNWEHGFGYPVSAEVDIHDADG</sequence>
<dbReference type="EMBL" id="DMDD01000285">
    <property type="protein sequence ID" value="HAF73389.1"/>
    <property type="molecule type" value="Genomic_DNA"/>
</dbReference>
<comment type="caution">
    <text evidence="1">The sequence shown here is derived from an EMBL/GenBank/DDBJ whole genome shotgun (WGS) entry which is preliminary data.</text>
</comment>
<feature type="non-terminal residue" evidence="1">
    <location>
        <position position="420"/>
    </location>
</feature>
<name>A0A3B9QWL5_9CORY</name>
<dbReference type="PANTHER" id="PTHR48098:SF1">
    <property type="entry name" value="DIACYLGLYCEROL ACYLTRANSFERASE_MYCOLYLTRANSFERASE AG85A"/>
    <property type="match status" value="1"/>
</dbReference>
<accession>A0A3B9QWL5</accession>
<proteinExistence type="predicted"/>
<dbReference type="GO" id="GO:0016747">
    <property type="term" value="F:acyltransferase activity, transferring groups other than amino-acyl groups"/>
    <property type="evidence" value="ECO:0007669"/>
    <property type="project" value="TreeGrafter"/>
</dbReference>
<keyword evidence="1" id="KW-0808">Transferase</keyword>
<dbReference type="Pfam" id="PF08310">
    <property type="entry name" value="LGFP"/>
    <property type="match status" value="1"/>
</dbReference>
<dbReference type="InterPro" id="IPR013207">
    <property type="entry name" value="LGFP"/>
</dbReference>
<dbReference type="AlphaFoldDB" id="A0A3B9QWL5"/>
<evidence type="ECO:0000313" key="1">
    <source>
        <dbReference type="EMBL" id="HAF73389.1"/>
    </source>
</evidence>
<dbReference type="Gene3D" id="3.40.50.1820">
    <property type="entry name" value="alpha/beta hydrolase"/>
    <property type="match status" value="1"/>
</dbReference>